<proteinExistence type="predicted"/>
<feature type="domain" description="HTH lacI-type" evidence="4">
    <location>
        <begin position="2"/>
        <end position="56"/>
    </location>
</feature>
<dbReference type="Pfam" id="PF13377">
    <property type="entry name" value="Peripla_BP_3"/>
    <property type="match status" value="1"/>
</dbReference>
<protein>
    <submittedName>
        <fullName evidence="5">Transcriptional regulator, LacI family</fullName>
    </submittedName>
</protein>
<dbReference type="PANTHER" id="PTHR30146:SF109">
    <property type="entry name" value="HTH-TYPE TRANSCRIPTIONAL REGULATOR GALS"/>
    <property type="match status" value="1"/>
</dbReference>
<reference evidence="5 6" key="1">
    <citation type="submission" date="2016-10" db="EMBL/GenBank/DDBJ databases">
        <authorList>
            <person name="de Groot N.N."/>
        </authorList>
    </citation>
    <scope>NUCLEOTIDE SEQUENCE [LARGE SCALE GENOMIC DNA]</scope>
    <source>
        <strain evidence="5 6">DSM 29433</strain>
    </source>
</reference>
<dbReference type="PROSITE" id="PS50932">
    <property type="entry name" value="HTH_LACI_2"/>
    <property type="match status" value="1"/>
</dbReference>
<dbReference type="PANTHER" id="PTHR30146">
    <property type="entry name" value="LACI-RELATED TRANSCRIPTIONAL REPRESSOR"/>
    <property type="match status" value="1"/>
</dbReference>
<dbReference type="AlphaFoldDB" id="A0A1I6N0P2"/>
<dbReference type="Pfam" id="PF00356">
    <property type="entry name" value="LacI"/>
    <property type="match status" value="1"/>
</dbReference>
<evidence type="ECO:0000313" key="6">
    <source>
        <dbReference type="Proteomes" id="UP000198926"/>
    </source>
</evidence>
<keyword evidence="2" id="KW-0238">DNA-binding</keyword>
<evidence type="ECO:0000256" key="2">
    <source>
        <dbReference type="ARBA" id="ARBA00023125"/>
    </source>
</evidence>
<dbReference type="Gene3D" id="3.40.50.2300">
    <property type="match status" value="2"/>
</dbReference>
<evidence type="ECO:0000256" key="1">
    <source>
        <dbReference type="ARBA" id="ARBA00023015"/>
    </source>
</evidence>
<dbReference type="SMART" id="SM00354">
    <property type="entry name" value="HTH_LACI"/>
    <property type="match status" value="1"/>
</dbReference>
<keyword evidence="1" id="KW-0805">Transcription regulation</keyword>
<dbReference type="GO" id="GO:0003700">
    <property type="term" value="F:DNA-binding transcription factor activity"/>
    <property type="evidence" value="ECO:0007669"/>
    <property type="project" value="TreeGrafter"/>
</dbReference>
<dbReference type="InterPro" id="IPR000843">
    <property type="entry name" value="HTH_LacI"/>
</dbReference>
<dbReference type="InterPro" id="IPR046335">
    <property type="entry name" value="LacI/GalR-like_sensor"/>
</dbReference>
<dbReference type="InterPro" id="IPR028082">
    <property type="entry name" value="Peripla_BP_I"/>
</dbReference>
<evidence type="ECO:0000259" key="4">
    <source>
        <dbReference type="PROSITE" id="PS50932"/>
    </source>
</evidence>
<keyword evidence="3" id="KW-0804">Transcription</keyword>
<sequence>MATLKQIGLELGLSPATVSRALNGFPEVNQHTRDKVREVADRLGYRPNRVAQRLVTGRSGMVGMILKIRPDMSADQTFFEMLTGLTAALAAHDVDLVLSVDQGKDPVKPYAKMMERDILDGFILNAPTPHDPRVDYLRQRNIPFVLHGQTAPDVDYTCYGIDNAGVSRAAVELLVSLGHQRIALLNGPLQYAFAHDRRRGFVSAMEDRKLPVPTDFISGDNETEAQGYAAALAMLAHRQHLPPTAIVCGSTLVAAGAMRAVRDKGLQVPTDVSIVAHDDALPQLRAVNFSPALTVTRAPLRDACQPLADLLIALIKGAKPRQQIEDAELIVRESTGPVPTSGLELWP</sequence>
<dbReference type="RefSeq" id="WP_090209885.1">
    <property type="nucleotide sequence ID" value="NZ_FOZM01000003.1"/>
</dbReference>
<dbReference type="SUPFAM" id="SSF47413">
    <property type="entry name" value="lambda repressor-like DNA-binding domains"/>
    <property type="match status" value="1"/>
</dbReference>
<dbReference type="OrthoDB" id="234496at2"/>
<keyword evidence="6" id="KW-1185">Reference proteome</keyword>
<dbReference type="GO" id="GO:0000976">
    <property type="term" value="F:transcription cis-regulatory region binding"/>
    <property type="evidence" value="ECO:0007669"/>
    <property type="project" value="TreeGrafter"/>
</dbReference>
<dbReference type="CDD" id="cd20010">
    <property type="entry name" value="PBP1_AglR-like"/>
    <property type="match status" value="1"/>
</dbReference>
<evidence type="ECO:0000256" key="3">
    <source>
        <dbReference type="ARBA" id="ARBA00023163"/>
    </source>
</evidence>
<dbReference type="STRING" id="1123755.SAMN05444714_2857"/>
<dbReference type="CDD" id="cd01392">
    <property type="entry name" value="HTH_LacI"/>
    <property type="match status" value="1"/>
</dbReference>
<organism evidence="5 6">
    <name type="scientific">Yoonia litorea</name>
    <dbReference type="NCBI Taxonomy" id="1123755"/>
    <lineage>
        <taxon>Bacteria</taxon>
        <taxon>Pseudomonadati</taxon>
        <taxon>Pseudomonadota</taxon>
        <taxon>Alphaproteobacteria</taxon>
        <taxon>Rhodobacterales</taxon>
        <taxon>Paracoccaceae</taxon>
        <taxon>Yoonia</taxon>
    </lineage>
</organism>
<dbReference type="EMBL" id="FOZM01000003">
    <property type="protein sequence ID" value="SFS21535.1"/>
    <property type="molecule type" value="Genomic_DNA"/>
</dbReference>
<dbReference type="SUPFAM" id="SSF53822">
    <property type="entry name" value="Periplasmic binding protein-like I"/>
    <property type="match status" value="1"/>
</dbReference>
<gene>
    <name evidence="5" type="ORF">SAMN05444714_2857</name>
</gene>
<name>A0A1I6N0P2_9RHOB</name>
<dbReference type="Gene3D" id="1.10.260.40">
    <property type="entry name" value="lambda repressor-like DNA-binding domains"/>
    <property type="match status" value="1"/>
</dbReference>
<evidence type="ECO:0000313" key="5">
    <source>
        <dbReference type="EMBL" id="SFS21535.1"/>
    </source>
</evidence>
<accession>A0A1I6N0P2</accession>
<dbReference type="Proteomes" id="UP000198926">
    <property type="component" value="Unassembled WGS sequence"/>
</dbReference>
<dbReference type="InterPro" id="IPR010982">
    <property type="entry name" value="Lambda_DNA-bd_dom_sf"/>
</dbReference>